<sequence length="72" mass="8177">MNTQKPLKSLGILSLVIFFTSVVDLVFYWPATNYELLFMTKKVLFGFAGAFIAWEHLIKPSTIQGNTDNLVH</sequence>
<evidence type="ECO:0000313" key="3">
    <source>
        <dbReference type="Proteomes" id="UP000478837"/>
    </source>
</evidence>
<evidence type="ECO:0000256" key="1">
    <source>
        <dbReference type="SAM" id="Phobius"/>
    </source>
</evidence>
<dbReference type="Proteomes" id="UP000478837">
    <property type="component" value="Unassembled WGS sequence"/>
</dbReference>
<accession>A0A6L9MYF7</accession>
<dbReference type="EMBL" id="JAAAWP010000013">
    <property type="protein sequence ID" value="NDW22993.1"/>
    <property type="molecule type" value="Genomic_DNA"/>
</dbReference>
<protein>
    <submittedName>
        <fullName evidence="2">Uncharacterized protein</fullName>
    </submittedName>
</protein>
<feature type="transmembrane region" description="Helical" evidence="1">
    <location>
        <begin position="12"/>
        <end position="30"/>
    </location>
</feature>
<feature type="transmembrane region" description="Helical" evidence="1">
    <location>
        <begin position="36"/>
        <end position="54"/>
    </location>
</feature>
<keyword evidence="1" id="KW-1133">Transmembrane helix</keyword>
<keyword evidence="1" id="KW-0812">Transmembrane</keyword>
<proteinExistence type="predicted"/>
<organism evidence="2 3">
    <name type="scientific">Alteromonas hispanica</name>
    <dbReference type="NCBI Taxonomy" id="315421"/>
    <lineage>
        <taxon>Bacteria</taxon>
        <taxon>Pseudomonadati</taxon>
        <taxon>Pseudomonadota</taxon>
        <taxon>Gammaproteobacteria</taxon>
        <taxon>Alteromonadales</taxon>
        <taxon>Alteromonadaceae</taxon>
        <taxon>Alteromonas/Salinimonas group</taxon>
        <taxon>Alteromonas</taxon>
    </lineage>
</organism>
<keyword evidence="3" id="KW-1185">Reference proteome</keyword>
<evidence type="ECO:0000313" key="2">
    <source>
        <dbReference type="EMBL" id="NDW22993.1"/>
    </source>
</evidence>
<reference evidence="2 3" key="1">
    <citation type="submission" date="2020-01" db="EMBL/GenBank/DDBJ databases">
        <title>Genomes of bacteria type strains.</title>
        <authorList>
            <person name="Chen J."/>
            <person name="Zhu S."/>
            <person name="Yang J."/>
        </authorList>
    </citation>
    <scope>NUCLEOTIDE SEQUENCE [LARGE SCALE GENOMIC DNA]</scope>
    <source>
        <strain evidence="2 3">LMG 22958</strain>
    </source>
</reference>
<dbReference type="RefSeq" id="WP_163112654.1">
    <property type="nucleotide sequence ID" value="NZ_JAAAWP010000013.1"/>
</dbReference>
<name>A0A6L9MYF7_9ALTE</name>
<keyword evidence="1" id="KW-0472">Membrane</keyword>
<dbReference type="AlphaFoldDB" id="A0A6L9MYF7"/>
<comment type="caution">
    <text evidence="2">The sequence shown here is derived from an EMBL/GenBank/DDBJ whole genome shotgun (WGS) entry which is preliminary data.</text>
</comment>
<gene>
    <name evidence="2" type="ORF">GTW09_15845</name>
</gene>